<evidence type="ECO:0000313" key="3">
    <source>
        <dbReference type="Proteomes" id="UP000295499"/>
    </source>
</evidence>
<accession>A0A4R6IR27</accession>
<keyword evidence="1" id="KW-0812">Transmembrane</keyword>
<dbReference type="RefSeq" id="WP_133552840.1">
    <property type="nucleotide sequence ID" value="NZ_SNWM01000001.1"/>
</dbReference>
<dbReference type="Proteomes" id="UP000295499">
    <property type="component" value="Unassembled WGS sequence"/>
</dbReference>
<keyword evidence="1" id="KW-1133">Transmembrane helix</keyword>
<name>A0A4R6IR27_9SPHI</name>
<keyword evidence="1" id="KW-0472">Membrane</keyword>
<gene>
    <name evidence="2" type="ORF">CLV32_0954</name>
</gene>
<dbReference type="EMBL" id="SNWM01000001">
    <property type="protein sequence ID" value="TDO24661.1"/>
    <property type="molecule type" value="Genomic_DNA"/>
</dbReference>
<feature type="transmembrane region" description="Helical" evidence="1">
    <location>
        <begin position="21"/>
        <end position="42"/>
    </location>
</feature>
<keyword evidence="3" id="KW-1185">Reference proteome</keyword>
<comment type="caution">
    <text evidence="2">The sequence shown here is derived from an EMBL/GenBank/DDBJ whole genome shotgun (WGS) entry which is preliminary data.</text>
</comment>
<evidence type="ECO:0000313" key="2">
    <source>
        <dbReference type="EMBL" id="TDO24661.1"/>
    </source>
</evidence>
<reference evidence="2 3" key="1">
    <citation type="submission" date="2019-03" db="EMBL/GenBank/DDBJ databases">
        <title>Genomic Encyclopedia of Archaeal and Bacterial Type Strains, Phase II (KMG-II): from individual species to whole genera.</title>
        <authorList>
            <person name="Goeker M."/>
        </authorList>
    </citation>
    <scope>NUCLEOTIDE SEQUENCE [LARGE SCALE GENOMIC DNA]</scope>
    <source>
        <strain evidence="2 3">DSM 19034</strain>
    </source>
</reference>
<proteinExistence type="predicted"/>
<organism evidence="2 3">
    <name type="scientific">Pedobacter duraquae</name>
    <dbReference type="NCBI Taxonomy" id="425511"/>
    <lineage>
        <taxon>Bacteria</taxon>
        <taxon>Pseudomonadati</taxon>
        <taxon>Bacteroidota</taxon>
        <taxon>Sphingobacteriia</taxon>
        <taxon>Sphingobacteriales</taxon>
        <taxon>Sphingobacteriaceae</taxon>
        <taxon>Pedobacter</taxon>
    </lineage>
</organism>
<dbReference type="AlphaFoldDB" id="A0A4R6IR27"/>
<evidence type="ECO:0000256" key="1">
    <source>
        <dbReference type="SAM" id="Phobius"/>
    </source>
</evidence>
<sequence length="64" mass="7303">MANKKKVIPVKSKTPPQTSKRYVKSKIILVVIIVVLGLILVIDSKTHFIKNLVGDKTIEFRMRK</sequence>
<protein>
    <submittedName>
        <fullName evidence="2">Uncharacterized protein</fullName>
    </submittedName>
</protein>